<dbReference type="PANTHER" id="PTHR43286">
    <property type="entry name" value="ENDONUCLEASE III-LIKE PROTEIN 1"/>
    <property type="match status" value="1"/>
</dbReference>
<dbReference type="GO" id="GO:0046872">
    <property type="term" value="F:metal ion binding"/>
    <property type="evidence" value="ECO:0007669"/>
    <property type="project" value="UniProtKB-KW"/>
</dbReference>
<dbReference type="PROSITE" id="PS00764">
    <property type="entry name" value="ENDONUCLEASE_III_1"/>
    <property type="match status" value="1"/>
</dbReference>
<dbReference type="Gene3D" id="1.10.1670.10">
    <property type="entry name" value="Helix-hairpin-Helix base-excision DNA repair enzymes (C-terminal)"/>
    <property type="match status" value="1"/>
</dbReference>
<dbReference type="InterPro" id="IPR004036">
    <property type="entry name" value="Endonuclease-III-like_CS2"/>
</dbReference>
<comment type="similarity">
    <text evidence="2">Belongs to the Nth/MutY family.</text>
</comment>
<evidence type="ECO:0000256" key="3">
    <source>
        <dbReference type="ARBA" id="ARBA00022723"/>
    </source>
</evidence>
<dbReference type="GO" id="GO:0051536">
    <property type="term" value="F:iron-sulfur cluster binding"/>
    <property type="evidence" value="ECO:0007669"/>
    <property type="project" value="UniProtKB-KW"/>
</dbReference>
<dbReference type="EMBL" id="JAKKPZ010000002">
    <property type="protein sequence ID" value="KAI1725305.1"/>
    <property type="molecule type" value="Genomic_DNA"/>
</dbReference>
<dbReference type="GO" id="GO:0005634">
    <property type="term" value="C:nucleus"/>
    <property type="evidence" value="ECO:0007669"/>
    <property type="project" value="TreeGrafter"/>
</dbReference>
<keyword evidence="9" id="KW-0456">Lyase</keyword>
<dbReference type="SMART" id="SM00478">
    <property type="entry name" value="ENDO3c"/>
    <property type="match status" value="1"/>
</dbReference>
<accession>A0AAD4NGF2</accession>
<dbReference type="GO" id="GO:0006285">
    <property type="term" value="P:base-excision repair, AP site formation"/>
    <property type="evidence" value="ECO:0007669"/>
    <property type="project" value="TreeGrafter"/>
</dbReference>
<keyword evidence="5" id="KW-0378">Hydrolase</keyword>
<evidence type="ECO:0000313" key="13">
    <source>
        <dbReference type="Proteomes" id="UP001201812"/>
    </source>
</evidence>
<dbReference type="GO" id="GO:0003906">
    <property type="term" value="F:DNA-(apurinic or apyrimidinic site) endonuclease activity"/>
    <property type="evidence" value="ECO:0007669"/>
    <property type="project" value="TreeGrafter"/>
</dbReference>
<dbReference type="GO" id="GO:0000703">
    <property type="term" value="F:oxidized pyrimidine nucleobase lesion DNA N-glycosylase activity"/>
    <property type="evidence" value="ECO:0007669"/>
    <property type="project" value="TreeGrafter"/>
</dbReference>
<proteinExistence type="inferred from homology"/>
<keyword evidence="3" id="KW-0479">Metal-binding</keyword>
<evidence type="ECO:0000259" key="11">
    <source>
        <dbReference type="SMART" id="SM00478"/>
    </source>
</evidence>
<dbReference type="InterPro" id="IPR003265">
    <property type="entry name" value="HhH-GPD_domain"/>
</dbReference>
<evidence type="ECO:0000256" key="1">
    <source>
        <dbReference type="ARBA" id="ARBA00001966"/>
    </source>
</evidence>
<name>A0AAD4NGF2_9BILA</name>
<comment type="cofactor">
    <cofactor evidence="1">
        <name>[4Fe-4S] cluster</name>
        <dbReference type="ChEBI" id="CHEBI:49883"/>
    </cofactor>
</comment>
<dbReference type="CDD" id="cd00056">
    <property type="entry name" value="ENDO3c"/>
    <property type="match status" value="1"/>
</dbReference>
<evidence type="ECO:0000256" key="10">
    <source>
        <dbReference type="ARBA" id="ARBA00023295"/>
    </source>
</evidence>
<dbReference type="InterPro" id="IPR023170">
    <property type="entry name" value="HhH_base_excis_C"/>
</dbReference>
<dbReference type="AlphaFoldDB" id="A0AAD4NGF2"/>
<comment type="caution">
    <text evidence="12">The sequence shown here is derived from an EMBL/GenBank/DDBJ whole genome shotgun (WGS) entry which is preliminary data.</text>
</comment>
<dbReference type="SUPFAM" id="SSF48150">
    <property type="entry name" value="DNA-glycosylase"/>
    <property type="match status" value="1"/>
</dbReference>
<organism evidence="12 13">
    <name type="scientific">Ditylenchus destructor</name>
    <dbReference type="NCBI Taxonomy" id="166010"/>
    <lineage>
        <taxon>Eukaryota</taxon>
        <taxon>Metazoa</taxon>
        <taxon>Ecdysozoa</taxon>
        <taxon>Nematoda</taxon>
        <taxon>Chromadorea</taxon>
        <taxon>Rhabditida</taxon>
        <taxon>Tylenchina</taxon>
        <taxon>Tylenchomorpha</taxon>
        <taxon>Sphaerularioidea</taxon>
        <taxon>Anguinidae</taxon>
        <taxon>Anguininae</taxon>
        <taxon>Ditylenchus</taxon>
    </lineage>
</organism>
<protein>
    <submittedName>
        <fullName evidence="12">HhH-GPD superfamily base excision DNA repair protein domain-containing protein</fullName>
    </submittedName>
</protein>
<keyword evidence="6" id="KW-0408">Iron</keyword>
<reference evidence="12" key="1">
    <citation type="submission" date="2022-01" db="EMBL/GenBank/DDBJ databases">
        <title>Genome Sequence Resource for Two Populations of Ditylenchus destructor, the Migratory Endoparasitic Phytonematode.</title>
        <authorList>
            <person name="Zhang H."/>
            <person name="Lin R."/>
            <person name="Xie B."/>
        </authorList>
    </citation>
    <scope>NUCLEOTIDE SEQUENCE</scope>
    <source>
        <strain evidence="12">BazhouSP</strain>
    </source>
</reference>
<keyword evidence="8" id="KW-0234">DNA repair</keyword>
<dbReference type="GO" id="GO:0006289">
    <property type="term" value="P:nucleotide-excision repair"/>
    <property type="evidence" value="ECO:0007669"/>
    <property type="project" value="TreeGrafter"/>
</dbReference>
<evidence type="ECO:0000256" key="9">
    <source>
        <dbReference type="ARBA" id="ARBA00023239"/>
    </source>
</evidence>
<evidence type="ECO:0000256" key="5">
    <source>
        <dbReference type="ARBA" id="ARBA00022801"/>
    </source>
</evidence>
<dbReference type="Proteomes" id="UP001201812">
    <property type="component" value="Unassembled WGS sequence"/>
</dbReference>
<dbReference type="InterPro" id="IPR011257">
    <property type="entry name" value="DNA_glycosylase"/>
</dbReference>
<evidence type="ECO:0000256" key="6">
    <source>
        <dbReference type="ARBA" id="ARBA00023004"/>
    </source>
</evidence>
<evidence type="ECO:0000313" key="12">
    <source>
        <dbReference type="EMBL" id="KAI1725305.1"/>
    </source>
</evidence>
<dbReference type="Gene3D" id="1.10.340.30">
    <property type="entry name" value="Hypothetical protein, domain 2"/>
    <property type="match status" value="1"/>
</dbReference>
<gene>
    <name evidence="12" type="ORF">DdX_01961</name>
</gene>
<keyword evidence="10" id="KW-0326">Glycosidase</keyword>
<sequence>MSKRKRSTKTVEKVEEVEFKEESIRGPFPQVETKDIEDICKETLGTSAICELPPNIAEHINFIEEMRKTADAPVDTMGCHMLADSSADPKRLRAHGCTLDSIISLPTDQLQTLLCPVGFYKRKAEYLQKTALLLKEKYDSDIPDTLVGLCGLPGVGPKMAHLALQIAFNKTEGIGVDTHVHRIANRLKWVKTNSPEQTEAKLKEILPKAYWSTVNKLLVGFGQQICTPVRPKCGDCLNMKACPWSDKKLYIHKVEK</sequence>
<feature type="domain" description="HhH-GPD" evidence="11">
    <location>
        <begin position="81"/>
        <end position="224"/>
    </location>
</feature>
<evidence type="ECO:0000256" key="7">
    <source>
        <dbReference type="ARBA" id="ARBA00023014"/>
    </source>
</evidence>
<keyword evidence="4" id="KW-0227">DNA damage</keyword>
<evidence type="ECO:0000256" key="8">
    <source>
        <dbReference type="ARBA" id="ARBA00023204"/>
    </source>
</evidence>
<dbReference type="PANTHER" id="PTHR43286:SF1">
    <property type="entry name" value="ENDONUCLEASE III-LIKE PROTEIN 1"/>
    <property type="match status" value="1"/>
</dbReference>
<evidence type="ECO:0000256" key="4">
    <source>
        <dbReference type="ARBA" id="ARBA00022763"/>
    </source>
</evidence>
<evidence type="ECO:0000256" key="2">
    <source>
        <dbReference type="ARBA" id="ARBA00008343"/>
    </source>
</evidence>
<dbReference type="PROSITE" id="PS01155">
    <property type="entry name" value="ENDONUCLEASE_III_2"/>
    <property type="match status" value="1"/>
</dbReference>
<dbReference type="GO" id="GO:0016829">
    <property type="term" value="F:lyase activity"/>
    <property type="evidence" value="ECO:0007669"/>
    <property type="project" value="UniProtKB-KW"/>
</dbReference>
<keyword evidence="7" id="KW-0411">Iron-sulfur</keyword>
<dbReference type="InterPro" id="IPR004035">
    <property type="entry name" value="Endouclease-III_FeS-bd_BS"/>
</dbReference>
<dbReference type="Pfam" id="PF00730">
    <property type="entry name" value="HhH-GPD"/>
    <property type="match status" value="1"/>
</dbReference>
<keyword evidence="13" id="KW-1185">Reference proteome</keyword>